<dbReference type="InterPro" id="IPR043502">
    <property type="entry name" value="DNA/RNA_pol_sf"/>
</dbReference>
<dbReference type="CDD" id="cd01650">
    <property type="entry name" value="RT_nLTR_like"/>
    <property type="match status" value="1"/>
</dbReference>
<keyword evidence="3" id="KW-1185">Reference proteome</keyword>
<dbReference type="InterPro" id="IPR052343">
    <property type="entry name" value="Retrotransposon-Effector_Assoc"/>
</dbReference>
<dbReference type="InterPro" id="IPR012337">
    <property type="entry name" value="RNaseH-like_sf"/>
</dbReference>
<dbReference type="InterPro" id="IPR026960">
    <property type="entry name" value="RVT-Znf"/>
</dbReference>
<sequence length="959" mass="109449">MVRVLASLDWHSLFPSAKLYHKTASVSDHNPLLLHFFFELKRQKHKKLFRFESICIKDDRCKSVVSEAWGEGLCMASEHPILSCMEVCRRRLEIWNQTESGHVGKKIAQLQKRLEYLEVQPTSPEVIRDMRETRVNLNCWLEKENALCKQRSRLNWFRDGDRNTRFFHAKASARFQKNWVEWVFDANDVWRVEHGDVEKAFSDYYSELFTSSCPSDLAEILEAVQSRVTQSMNSSLVREFHAGEVQKALQQMYPLKAPDPNGMPPLFFQNFWSIVGSLVTKTVLDFLNYGIVPPKFKETHIVLAPKTKSPMRVTDYRPISLCNVIYKLASKSHANRLKKILPSIISDTQSAFVNGRLITDNVLVAFETMHHINLKKTKTVREMALKLDMSKAYDRVEWACLDKIMEKLGFHPRCNGLMMQCITSVTYAIRINGKPSGQILPTRGLRQGDPLSPYLFLICAKGLSALIKKSVAEGHMEGISVCRGGPCLSYLFFADDSLIFCKATIEECEALQRFSRFMSKRQAKYFPTTDFMSANLGSSLPYAWRSLLAAQEIVRKGSRWQVGNGCSAQIWLDKWLPSPSTYQVSSSVSILPQEARVETLIDRENGMWNSELVRQVFLPHEADIICGIALSASLPADKLVWAPTVNGQFSVRSAYKLAREMGLRADSGEISDGTRLRRFWKQLWRCNVPHMVRHFAWRACRDILPTKANLVHRKVLRDSCCEECQREDESSGHLFWGCSRAYDVWCSSKLFQNFDSLRFHLFMDVLWFAMIEEQWDQSRVEKVLMIAWAIWTNRNECRHGGVKKNSQGLLQWSLDYLAGLGVVIRDMEGTLIGACSKRITAPIGAIEAEAKAIEVGLQLAKDLSIQEFTLESDSQTLIQALLELSPPPFSVAALVYGSLVASHTFRYVEFSRMGRRGNRPAHLLARHVLSINNFSVWVEEVPCFIEQALAQDVIGAFQS</sequence>
<evidence type="ECO:0000259" key="1">
    <source>
        <dbReference type="PROSITE" id="PS50878"/>
    </source>
</evidence>
<feature type="domain" description="Reverse transcriptase" evidence="1">
    <location>
        <begin position="285"/>
        <end position="549"/>
    </location>
</feature>
<dbReference type="InterPro" id="IPR002156">
    <property type="entry name" value="RNaseH_domain"/>
</dbReference>
<reference evidence="2 3" key="1">
    <citation type="submission" date="2024-01" db="EMBL/GenBank/DDBJ databases">
        <title>A telomere-to-telomere, gap-free genome of sweet tea (Lithocarpus litseifolius).</title>
        <authorList>
            <person name="Zhou J."/>
        </authorList>
    </citation>
    <scope>NUCLEOTIDE SEQUENCE [LARGE SCALE GENOMIC DNA]</scope>
    <source>
        <strain evidence="2">Zhou-2022a</strain>
        <tissue evidence="2">Leaf</tissue>
    </source>
</reference>
<organism evidence="2 3">
    <name type="scientific">Lithocarpus litseifolius</name>
    <dbReference type="NCBI Taxonomy" id="425828"/>
    <lineage>
        <taxon>Eukaryota</taxon>
        <taxon>Viridiplantae</taxon>
        <taxon>Streptophyta</taxon>
        <taxon>Embryophyta</taxon>
        <taxon>Tracheophyta</taxon>
        <taxon>Spermatophyta</taxon>
        <taxon>Magnoliopsida</taxon>
        <taxon>eudicotyledons</taxon>
        <taxon>Gunneridae</taxon>
        <taxon>Pentapetalae</taxon>
        <taxon>rosids</taxon>
        <taxon>fabids</taxon>
        <taxon>Fagales</taxon>
        <taxon>Fagaceae</taxon>
        <taxon>Lithocarpus</taxon>
    </lineage>
</organism>
<accession>A0AAW2BP67</accession>
<protein>
    <recommendedName>
        <fullName evidence="1">Reverse transcriptase domain-containing protein</fullName>
    </recommendedName>
</protein>
<dbReference type="PROSITE" id="PS50878">
    <property type="entry name" value="RT_POL"/>
    <property type="match status" value="1"/>
</dbReference>
<evidence type="ECO:0000313" key="3">
    <source>
        <dbReference type="Proteomes" id="UP001459277"/>
    </source>
</evidence>
<dbReference type="Proteomes" id="UP001459277">
    <property type="component" value="Unassembled WGS sequence"/>
</dbReference>
<dbReference type="SUPFAM" id="SSF56672">
    <property type="entry name" value="DNA/RNA polymerases"/>
    <property type="match status" value="1"/>
</dbReference>
<dbReference type="InterPro" id="IPR036397">
    <property type="entry name" value="RNaseH_sf"/>
</dbReference>
<dbReference type="InterPro" id="IPR044730">
    <property type="entry name" value="RNase_H-like_dom_plant"/>
</dbReference>
<dbReference type="GO" id="GO:0003676">
    <property type="term" value="F:nucleic acid binding"/>
    <property type="evidence" value="ECO:0007669"/>
    <property type="project" value="InterPro"/>
</dbReference>
<dbReference type="PANTHER" id="PTHR46890">
    <property type="entry name" value="NON-LTR RETROLELEMENT REVERSE TRANSCRIPTASE-LIKE PROTEIN-RELATED"/>
    <property type="match status" value="1"/>
</dbReference>
<dbReference type="Pfam" id="PF13966">
    <property type="entry name" value="zf-RVT"/>
    <property type="match status" value="1"/>
</dbReference>
<dbReference type="Pfam" id="PF13456">
    <property type="entry name" value="RVT_3"/>
    <property type="match status" value="1"/>
</dbReference>
<dbReference type="Pfam" id="PF00078">
    <property type="entry name" value="RVT_1"/>
    <property type="match status" value="1"/>
</dbReference>
<dbReference type="PANTHER" id="PTHR46890:SF48">
    <property type="entry name" value="RNA-DIRECTED DNA POLYMERASE"/>
    <property type="match status" value="1"/>
</dbReference>
<dbReference type="Gene3D" id="3.30.420.10">
    <property type="entry name" value="Ribonuclease H-like superfamily/Ribonuclease H"/>
    <property type="match status" value="1"/>
</dbReference>
<gene>
    <name evidence="2" type="ORF">SO802_028043</name>
</gene>
<dbReference type="SUPFAM" id="SSF53098">
    <property type="entry name" value="Ribonuclease H-like"/>
    <property type="match status" value="1"/>
</dbReference>
<dbReference type="AlphaFoldDB" id="A0AAW2BP67"/>
<comment type="caution">
    <text evidence="2">The sequence shown here is derived from an EMBL/GenBank/DDBJ whole genome shotgun (WGS) entry which is preliminary data.</text>
</comment>
<name>A0AAW2BP67_9ROSI</name>
<dbReference type="GO" id="GO:0004523">
    <property type="term" value="F:RNA-DNA hybrid ribonuclease activity"/>
    <property type="evidence" value="ECO:0007669"/>
    <property type="project" value="InterPro"/>
</dbReference>
<dbReference type="CDD" id="cd06222">
    <property type="entry name" value="RNase_H_like"/>
    <property type="match status" value="1"/>
</dbReference>
<dbReference type="InterPro" id="IPR000477">
    <property type="entry name" value="RT_dom"/>
</dbReference>
<evidence type="ECO:0000313" key="2">
    <source>
        <dbReference type="EMBL" id="KAK9987804.1"/>
    </source>
</evidence>
<dbReference type="EMBL" id="JAZDWU010000010">
    <property type="protein sequence ID" value="KAK9987804.1"/>
    <property type="molecule type" value="Genomic_DNA"/>
</dbReference>
<proteinExistence type="predicted"/>